<reference evidence="3" key="1">
    <citation type="journal article" date="2021" name="PeerJ">
        <title>Extensive microbial diversity within the chicken gut microbiome revealed by metagenomics and culture.</title>
        <authorList>
            <person name="Gilroy R."/>
            <person name="Ravi A."/>
            <person name="Getino M."/>
            <person name="Pursley I."/>
            <person name="Horton D.L."/>
            <person name="Alikhan N.F."/>
            <person name="Baker D."/>
            <person name="Gharbi K."/>
            <person name="Hall N."/>
            <person name="Watson M."/>
            <person name="Adriaenssens E.M."/>
            <person name="Foster-Nyarko E."/>
            <person name="Jarju S."/>
            <person name="Secka A."/>
            <person name="Antonio M."/>
            <person name="Oren A."/>
            <person name="Chaudhuri R.R."/>
            <person name="La Ragione R."/>
            <person name="Hildebrand F."/>
            <person name="Pallen M.J."/>
        </authorList>
    </citation>
    <scope>NUCLEOTIDE SEQUENCE</scope>
    <source>
        <strain evidence="3">ChiBcolR7-4860</strain>
    </source>
</reference>
<gene>
    <name evidence="3" type="ORF">K8U73_00650</name>
</gene>
<dbReference type="RefSeq" id="WP_237744076.1">
    <property type="nucleotide sequence ID" value="NZ_CP035464.1"/>
</dbReference>
<dbReference type="Pfam" id="PF07811">
    <property type="entry name" value="TadE"/>
    <property type="match status" value="1"/>
</dbReference>
<reference evidence="3" key="2">
    <citation type="submission" date="2021-09" db="EMBL/GenBank/DDBJ databases">
        <authorList>
            <person name="Gilroy R."/>
        </authorList>
    </citation>
    <scope>NUCLEOTIDE SEQUENCE</scope>
    <source>
        <strain evidence="3">ChiBcolR7-4860</strain>
    </source>
</reference>
<keyword evidence="1" id="KW-0812">Transmembrane</keyword>
<dbReference type="Proteomes" id="UP000786560">
    <property type="component" value="Unassembled WGS sequence"/>
</dbReference>
<evidence type="ECO:0000313" key="4">
    <source>
        <dbReference type="Proteomes" id="UP000786560"/>
    </source>
</evidence>
<accession>A0A921IWV8</accession>
<dbReference type="InterPro" id="IPR012495">
    <property type="entry name" value="TadE-like_dom"/>
</dbReference>
<dbReference type="EMBL" id="DYUX01000001">
    <property type="protein sequence ID" value="HJG40901.1"/>
    <property type="molecule type" value="Genomic_DNA"/>
</dbReference>
<name>A0A921IWV8_9BIFI</name>
<comment type="caution">
    <text evidence="3">The sequence shown here is derived from an EMBL/GenBank/DDBJ whole genome shotgun (WGS) entry which is preliminary data.</text>
</comment>
<protein>
    <submittedName>
        <fullName evidence="3">Pilus assembly protein</fullName>
    </submittedName>
</protein>
<proteinExistence type="predicted"/>
<keyword evidence="1" id="KW-0472">Membrane</keyword>
<dbReference type="AlphaFoldDB" id="A0A921IWV8"/>
<feature type="transmembrane region" description="Helical" evidence="1">
    <location>
        <begin position="40"/>
        <end position="63"/>
    </location>
</feature>
<evidence type="ECO:0000256" key="1">
    <source>
        <dbReference type="SAM" id="Phobius"/>
    </source>
</evidence>
<evidence type="ECO:0000313" key="3">
    <source>
        <dbReference type="EMBL" id="HJG40901.1"/>
    </source>
</evidence>
<organism evidence="3 4">
    <name type="scientific">Bifidobacterium pullorum subsp. gallinarum</name>
    <dbReference type="NCBI Taxonomy" id="78344"/>
    <lineage>
        <taxon>Bacteria</taxon>
        <taxon>Bacillati</taxon>
        <taxon>Actinomycetota</taxon>
        <taxon>Actinomycetes</taxon>
        <taxon>Bifidobacteriales</taxon>
        <taxon>Bifidobacteriaceae</taxon>
        <taxon>Bifidobacterium</taxon>
    </lineage>
</organism>
<sequence length="144" mass="15007">MSQRMNRRRGAWRIRFGVAGQRRRNHRLWRGWRLAADEGAVTAEFAVVLPAVILVAVVLIALARTVTVSMSCQDAAAVAVREIVVAGDESDPVGAAQAVAGADSSVSVTYGSEAVSVTVSCPVIPDPLGVLPTVVTAEATGVAQ</sequence>
<evidence type="ECO:0000259" key="2">
    <source>
        <dbReference type="Pfam" id="PF07811"/>
    </source>
</evidence>
<keyword evidence="1" id="KW-1133">Transmembrane helix</keyword>
<feature type="domain" description="TadE-like" evidence="2">
    <location>
        <begin position="39"/>
        <end position="81"/>
    </location>
</feature>